<dbReference type="InterPro" id="IPR014729">
    <property type="entry name" value="Rossmann-like_a/b/a_fold"/>
</dbReference>
<feature type="short sequence motif" description="'KMSKS' region" evidence="9">
    <location>
        <begin position="296"/>
        <end position="300"/>
    </location>
</feature>
<evidence type="ECO:0000256" key="7">
    <source>
        <dbReference type="ARBA" id="ARBA00022917"/>
    </source>
</evidence>
<dbReference type="Pfam" id="PF09334">
    <property type="entry name" value="tRNA-synt_1g"/>
    <property type="match status" value="2"/>
</dbReference>
<dbReference type="Pfam" id="PF08264">
    <property type="entry name" value="Anticodon_1"/>
    <property type="match status" value="1"/>
</dbReference>
<accession>A0A6V8NL50</accession>
<dbReference type="GO" id="GO:0006431">
    <property type="term" value="P:methionyl-tRNA aminoacylation"/>
    <property type="evidence" value="ECO:0007669"/>
    <property type="project" value="UniProtKB-UniRule"/>
</dbReference>
<dbReference type="InterPro" id="IPR041872">
    <property type="entry name" value="Anticodon_Met"/>
</dbReference>
<dbReference type="SUPFAM" id="SSF52374">
    <property type="entry name" value="Nucleotidylyl transferase"/>
    <property type="match status" value="1"/>
</dbReference>
<evidence type="ECO:0000313" key="15">
    <source>
        <dbReference type="Proteomes" id="UP000591948"/>
    </source>
</evidence>
<dbReference type="InterPro" id="IPR009080">
    <property type="entry name" value="tRNAsynth_Ia_anticodon-bd"/>
</dbReference>
<dbReference type="Gene3D" id="2.170.220.10">
    <property type="match status" value="1"/>
</dbReference>
<feature type="domain" description="Methionyl/Leucyl tRNA synthetase" evidence="11">
    <location>
        <begin position="6"/>
        <end position="150"/>
    </location>
</feature>
<dbReference type="FunFam" id="2.170.220.10:FF:000002">
    <property type="entry name" value="Methionine--tRNA ligase"/>
    <property type="match status" value="1"/>
</dbReference>
<feature type="binding site" evidence="9">
    <location>
        <position position="148"/>
    </location>
    <ligand>
        <name>Zn(2+)</name>
        <dbReference type="ChEBI" id="CHEBI:29105"/>
    </ligand>
</feature>
<feature type="binding site" evidence="9">
    <location>
        <position position="128"/>
    </location>
    <ligand>
        <name>Zn(2+)</name>
        <dbReference type="ChEBI" id="CHEBI:29105"/>
    </ligand>
</feature>
<dbReference type="GO" id="GO:0005524">
    <property type="term" value="F:ATP binding"/>
    <property type="evidence" value="ECO:0007669"/>
    <property type="project" value="UniProtKB-UniRule"/>
</dbReference>
<feature type="binding site" evidence="9">
    <location>
        <position position="145"/>
    </location>
    <ligand>
        <name>Zn(2+)</name>
        <dbReference type="ChEBI" id="CHEBI:29105"/>
    </ligand>
</feature>
<dbReference type="NCBIfam" id="NF008900">
    <property type="entry name" value="PRK12267.1"/>
    <property type="match status" value="1"/>
</dbReference>
<feature type="binding site" evidence="9">
    <location>
        <position position="131"/>
    </location>
    <ligand>
        <name>Zn(2+)</name>
        <dbReference type="ChEBI" id="CHEBI:29105"/>
    </ligand>
</feature>
<keyword evidence="3 9" id="KW-0963">Cytoplasm</keyword>
<gene>
    <name evidence="9" type="primary">metG</name>
    <name evidence="12" type="ORF">HKBW3S06_00224</name>
    <name evidence="13" type="ORF">HKBW3S33_00297</name>
</gene>
<dbReference type="Gene3D" id="3.40.50.620">
    <property type="entry name" value="HUPs"/>
    <property type="match status" value="1"/>
</dbReference>
<dbReference type="EMBL" id="BLRV01000012">
    <property type="protein sequence ID" value="GFP20998.1"/>
    <property type="molecule type" value="Genomic_DNA"/>
</dbReference>
<evidence type="ECO:0000313" key="12">
    <source>
        <dbReference type="EMBL" id="GFP20998.1"/>
    </source>
</evidence>
<dbReference type="Proteomes" id="UP000591948">
    <property type="component" value="Unassembled WGS sequence"/>
</dbReference>
<comment type="subunit">
    <text evidence="9">Monomer.</text>
</comment>
<keyword evidence="8 9" id="KW-0030">Aminoacyl-tRNA synthetase</keyword>
<keyword evidence="4 9" id="KW-0436">Ligase</keyword>
<evidence type="ECO:0000256" key="6">
    <source>
        <dbReference type="ARBA" id="ARBA00022840"/>
    </source>
</evidence>
<keyword evidence="6 9" id="KW-0067">ATP-binding</keyword>
<dbReference type="AlphaFoldDB" id="A0A6V8NL50"/>
<dbReference type="GO" id="GO:0005737">
    <property type="term" value="C:cytoplasm"/>
    <property type="evidence" value="ECO:0007669"/>
    <property type="project" value="UniProtKB-SubCell"/>
</dbReference>
<evidence type="ECO:0000256" key="5">
    <source>
        <dbReference type="ARBA" id="ARBA00022741"/>
    </source>
</evidence>
<feature type="domain" description="Methionyl/Leucyl tRNA synthetase" evidence="11">
    <location>
        <begin position="155"/>
        <end position="359"/>
    </location>
</feature>
<comment type="catalytic activity">
    <reaction evidence="9">
        <text>tRNA(Met) + L-methionine + ATP = L-methionyl-tRNA(Met) + AMP + diphosphate</text>
        <dbReference type="Rhea" id="RHEA:13481"/>
        <dbReference type="Rhea" id="RHEA-COMP:9667"/>
        <dbReference type="Rhea" id="RHEA-COMP:9698"/>
        <dbReference type="ChEBI" id="CHEBI:30616"/>
        <dbReference type="ChEBI" id="CHEBI:33019"/>
        <dbReference type="ChEBI" id="CHEBI:57844"/>
        <dbReference type="ChEBI" id="CHEBI:78442"/>
        <dbReference type="ChEBI" id="CHEBI:78530"/>
        <dbReference type="ChEBI" id="CHEBI:456215"/>
        <dbReference type="EC" id="6.1.1.10"/>
    </reaction>
</comment>
<name>A0A6V8NL50_9ACTN</name>
<evidence type="ECO:0000256" key="9">
    <source>
        <dbReference type="HAMAP-Rule" id="MF_01228"/>
    </source>
</evidence>
<comment type="caution">
    <text evidence="12">The sequence shown here is derived from an EMBL/GenBank/DDBJ whole genome shotgun (WGS) entry which is preliminary data.</text>
</comment>
<dbReference type="CDD" id="cd00814">
    <property type="entry name" value="MetRS_core"/>
    <property type="match status" value="1"/>
</dbReference>
<comment type="subcellular location">
    <subcellularLocation>
        <location evidence="2 9">Cytoplasm</location>
    </subcellularLocation>
</comment>
<keyword evidence="15" id="KW-1185">Reference proteome</keyword>
<evidence type="ECO:0000256" key="1">
    <source>
        <dbReference type="ARBA" id="ARBA00003314"/>
    </source>
</evidence>
<dbReference type="GO" id="GO:0046872">
    <property type="term" value="F:metal ion binding"/>
    <property type="evidence" value="ECO:0007669"/>
    <property type="project" value="UniProtKB-KW"/>
</dbReference>
<keyword evidence="7 9" id="KW-0648">Protein biosynthesis</keyword>
<evidence type="ECO:0000256" key="4">
    <source>
        <dbReference type="ARBA" id="ARBA00022598"/>
    </source>
</evidence>
<dbReference type="RefSeq" id="WP_176226140.1">
    <property type="nucleotide sequence ID" value="NZ_BLRV01000012.1"/>
</dbReference>
<evidence type="ECO:0000259" key="11">
    <source>
        <dbReference type="Pfam" id="PF09334"/>
    </source>
</evidence>
<dbReference type="HAMAP" id="MF_01228">
    <property type="entry name" value="Met_tRNA_synth_type2"/>
    <property type="match status" value="1"/>
</dbReference>
<comment type="function">
    <text evidence="1 9">Is required not only for elongation of protein synthesis but also for the initiation of all mRNA translation through initiator tRNA(fMet) aminoacylation.</text>
</comment>
<comment type="caution">
    <text evidence="9">Lacks conserved residue(s) required for the propagation of feature annotation.</text>
</comment>
<dbReference type="Gene3D" id="1.10.730.10">
    <property type="entry name" value="Isoleucyl-tRNA Synthetase, Domain 1"/>
    <property type="match status" value="1"/>
</dbReference>
<dbReference type="SUPFAM" id="SSF47323">
    <property type="entry name" value="Anticodon-binding domain of a subclass of class I aminoacyl-tRNA synthetases"/>
    <property type="match status" value="1"/>
</dbReference>
<dbReference type="InterPro" id="IPR001412">
    <property type="entry name" value="aa-tRNA-synth_I_CS"/>
</dbReference>
<dbReference type="PROSITE" id="PS00178">
    <property type="entry name" value="AA_TRNA_LIGASE_I"/>
    <property type="match status" value="1"/>
</dbReference>
<dbReference type="PANTHER" id="PTHR43326">
    <property type="entry name" value="METHIONYL-TRNA SYNTHETASE"/>
    <property type="match status" value="1"/>
</dbReference>
<dbReference type="EC" id="6.1.1.10" evidence="9"/>
<proteinExistence type="inferred from homology"/>
<dbReference type="InterPro" id="IPR023457">
    <property type="entry name" value="Met-tRNA_synth_2"/>
</dbReference>
<evidence type="ECO:0000256" key="3">
    <source>
        <dbReference type="ARBA" id="ARBA00022490"/>
    </source>
</evidence>
<evidence type="ECO:0000313" key="13">
    <source>
        <dbReference type="EMBL" id="GFP26883.1"/>
    </source>
</evidence>
<organism evidence="12 14">
    <name type="scientific">Candidatus Hakubella thermalkaliphila</name>
    <dbReference type="NCBI Taxonomy" id="2754717"/>
    <lineage>
        <taxon>Bacteria</taxon>
        <taxon>Bacillati</taxon>
        <taxon>Actinomycetota</taxon>
        <taxon>Actinomycetota incertae sedis</taxon>
        <taxon>Candidatus Hakubellales</taxon>
        <taxon>Candidatus Hakubellaceae</taxon>
        <taxon>Candidatus Hakubella</taxon>
    </lineage>
</organism>
<reference evidence="14 15" key="1">
    <citation type="journal article" date="2020" name="Front. Microbiol.">
        <title>Single-cell genomics of novel Actinobacteria with the Wood-Ljungdahl pathway discovered in a serpentinizing system.</title>
        <authorList>
            <person name="Merino N."/>
            <person name="Kawai M."/>
            <person name="Boyd E.S."/>
            <person name="Colman D.R."/>
            <person name="McGlynn S.E."/>
            <person name="Nealson K.H."/>
            <person name="Kurokawa K."/>
            <person name="Hongoh Y."/>
        </authorList>
    </citation>
    <scope>NUCLEOTIDE SEQUENCE [LARGE SCALE GENOMIC DNA]</scope>
    <source>
        <strain evidence="12 14">S06</strain>
        <strain evidence="13 15">S33</strain>
    </source>
</reference>
<keyword evidence="5 9" id="KW-0547">Nucleotide-binding</keyword>
<dbReference type="InterPro" id="IPR015413">
    <property type="entry name" value="Methionyl/Leucyl_tRNA_Synth"/>
</dbReference>
<evidence type="ECO:0000256" key="8">
    <source>
        <dbReference type="ARBA" id="ARBA00023146"/>
    </source>
</evidence>
<feature type="domain" description="Methionyl/Valyl/Leucyl/Isoleucyl-tRNA synthetase anticodon-binding" evidence="10">
    <location>
        <begin position="386"/>
        <end position="486"/>
    </location>
</feature>
<evidence type="ECO:0000259" key="10">
    <source>
        <dbReference type="Pfam" id="PF08264"/>
    </source>
</evidence>
<comment type="similarity">
    <text evidence="9">Belongs to the class-I aminoacyl-tRNA synthetase family. MetG type 2A subfamily.</text>
</comment>
<dbReference type="InterPro" id="IPR013155">
    <property type="entry name" value="M/V/L/I-tRNA-synth_anticd-bd"/>
</dbReference>
<dbReference type="InterPro" id="IPR033911">
    <property type="entry name" value="MetRS_core"/>
</dbReference>
<dbReference type="EMBL" id="BLRY01000007">
    <property type="protein sequence ID" value="GFP26883.1"/>
    <property type="molecule type" value="Genomic_DNA"/>
</dbReference>
<dbReference type="CDD" id="cd07957">
    <property type="entry name" value="Anticodon_Ia_Met"/>
    <property type="match status" value="1"/>
</dbReference>
<keyword evidence="9" id="KW-0479">Metal-binding</keyword>
<evidence type="ECO:0000313" key="14">
    <source>
        <dbReference type="Proteomes" id="UP000580051"/>
    </source>
</evidence>
<dbReference type="PANTHER" id="PTHR43326:SF1">
    <property type="entry name" value="METHIONINE--TRNA LIGASE, MITOCHONDRIAL"/>
    <property type="match status" value="1"/>
</dbReference>
<evidence type="ECO:0000256" key="2">
    <source>
        <dbReference type="ARBA" id="ARBA00004496"/>
    </source>
</evidence>
<sequence>MTQKVFYVTTAIPYVNAKLHLGNLYEAILADFHVRYHRIRGEDVFFLTGTDEHGQKIYKSAIQSSMTPQEFVDRMSAEVRRLWDLFQISYDDFIRTTESRHEKVVQEWFTRAREKGDIYLGNYEGWYCVPCETLLLESQLVEGNCPDCGRPVEKVRESNYFFRLSKFQKPLLAYIEEHPDFVIPEIRRNEVISLIKQGLNDISISRTAIDWGVEIPFDREHVSYVWVDALINYISAPGAFSDQDRFVTIWPANYHHIGKDILKFHAVIWPAMLMSVGLELPQHIAVHGWLLSEEEKMSKSKGNILDPDELSERYGVDALRYFLLREISFGLDGSFSHEMMKKRYNSDLSNDIGNLLSRTVAMIERYCDGLIPPPTLFEDIDEEFKMRWSDTRRSVDEKMELLNFREALDDVWFFINAVNKYLDTTAPWSLAKFSDKKERMDTILYNVAESLRLIAQLIFPVMPASAQKIWDQLGVRREIGRSTLPKEGRWSLLESGLSVGKRSPLFPRIEEEVG</sequence>
<dbReference type="GO" id="GO:0004825">
    <property type="term" value="F:methionine-tRNA ligase activity"/>
    <property type="evidence" value="ECO:0007669"/>
    <property type="project" value="UniProtKB-UniRule"/>
</dbReference>
<dbReference type="PRINTS" id="PR01041">
    <property type="entry name" value="TRNASYNTHMET"/>
</dbReference>
<dbReference type="FunFam" id="1.10.730.10:FF:000026">
    <property type="entry name" value="Methionine--tRNA ligase"/>
    <property type="match status" value="1"/>
</dbReference>
<protein>
    <recommendedName>
        <fullName evidence="9">Methionine--tRNA ligase</fullName>
        <ecNumber evidence="9">6.1.1.10</ecNumber>
    </recommendedName>
    <alternativeName>
        <fullName evidence="9">Methionyl-tRNA synthetase</fullName>
        <shortName evidence="9">MetRS</shortName>
    </alternativeName>
</protein>
<dbReference type="Proteomes" id="UP000580051">
    <property type="component" value="Unassembled WGS sequence"/>
</dbReference>
<keyword evidence="9" id="KW-0862">Zinc</keyword>
<comment type="cofactor">
    <cofactor evidence="9">
        <name>Zn(2+)</name>
        <dbReference type="ChEBI" id="CHEBI:29105"/>
    </cofactor>
    <text evidence="9">Binds 1 zinc ion per subunit.</text>
</comment>